<evidence type="ECO:0000313" key="3">
    <source>
        <dbReference type="Proteomes" id="UP000324632"/>
    </source>
</evidence>
<dbReference type="Proteomes" id="UP000324632">
    <property type="component" value="Chromosome 14"/>
</dbReference>
<feature type="region of interest" description="Disordered" evidence="1">
    <location>
        <begin position="1"/>
        <end position="22"/>
    </location>
</feature>
<protein>
    <submittedName>
        <fullName evidence="2">Uncharacterized protein</fullName>
    </submittedName>
</protein>
<accession>A0A5A9NU30</accession>
<proteinExistence type="predicted"/>
<sequence>MLLQHRSPPHSRPTHREGLSADDVGRWEAPSRSFIVYRNGVKLFACQFSALHLLTALCSSPTLELNDTCTFLIRSPLRGHTERMERFESILEGLFGPGLVKDRTLFQGQYSVLFILKDVSGDQKKFDAKLD</sequence>
<keyword evidence="3" id="KW-1185">Reference proteome</keyword>
<gene>
    <name evidence="2" type="ORF">E1301_Tti012953</name>
</gene>
<dbReference type="AlphaFoldDB" id="A0A5A9NU30"/>
<organism evidence="2 3">
    <name type="scientific">Triplophysa tibetana</name>
    <dbReference type="NCBI Taxonomy" id="1572043"/>
    <lineage>
        <taxon>Eukaryota</taxon>
        <taxon>Metazoa</taxon>
        <taxon>Chordata</taxon>
        <taxon>Craniata</taxon>
        <taxon>Vertebrata</taxon>
        <taxon>Euteleostomi</taxon>
        <taxon>Actinopterygii</taxon>
        <taxon>Neopterygii</taxon>
        <taxon>Teleostei</taxon>
        <taxon>Ostariophysi</taxon>
        <taxon>Cypriniformes</taxon>
        <taxon>Nemacheilidae</taxon>
        <taxon>Triplophysa</taxon>
    </lineage>
</organism>
<evidence type="ECO:0000256" key="1">
    <source>
        <dbReference type="SAM" id="MobiDB-lite"/>
    </source>
</evidence>
<dbReference type="EMBL" id="SOYY01000014">
    <property type="protein sequence ID" value="KAA0712446.1"/>
    <property type="molecule type" value="Genomic_DNA"/>
</dbReference>
<name>A0A5A9NU30_9TELE</name>
<evidence type="ECO:0000313" key="2">
    <source>
        <dbReference type="EMBL" id="KAA0712446.1"/>
    </source>
</evidence>
<comment type="caution">
    <text evidence="2">The sequence shown here is derived from an EMBL/GenBank/DDBJ whole genome shotgun (WGS) entry which is preliminary data.</text>
</comment>
<reference evidence="2 3" key="1">
    <citation type="journal article" date="2019" name="Mol. Ecol. Resour.">
        <title>Chromosome-level genome assembly of Triplophysa tibetana, a fish adapted to the harsh high-altitude environment of the Tibetan Plateau.</title>
        <authorList>
            <person name="Yang X."/>
            <person name="Liu H."/>
            <person name="Ma Z."/>
            <person name="Zou Y."/>
            <person name="Zou M."/>
            <person name="Mao Y."/>
            <person name="Li X."/>
            <person name="Wang H."/>
            <person name="Chen T."/>
            <person name="Wang W."/>
            <person name="Yang R."/>
        </authorList>
    </citation>
    <scope>NUCLEOTIDE SEQUENCE [LARGE SCALE GENOMIC DNA]</scope>
    <source>
        <strain evidence="2">TTIB1903HZAU</strain>
        <tissue evidence="2">Muscle</tissue>
    </source>
</reference>